<comment type="caution">
    <text evidence="7">The sequence shown here is derived from an EMBL/GenBank/DDBJ whole genome shotgun (WGS) entry which is preliminary data.</text>
</comment>
<feature type="domain" description="Diacylglycerol glucosyltransferase N-terminal" evidence="6">
    <location>
        <begin position="18"/>
        <end position="181"/>
    </location>
</feature>
<dbReference type="PANTHER" id="PTHR43025:SF3">
    <property type="entry name" value="MONOGALACTOSYLDIACYLGLYCEROL SYNTHASE 1, CHLOROPLASTIC"/>
    <property type="match status" value="1"/>
</dbReference>
<evidence type="ECO:0000313" key="8">
    <source>
        <dbReference type="Proteomes" id="UP000093309"/>
    </source>
</evidence>
<evidence type="ECO:0000256" key="4">
    <source>
        <dbReference type="ARBA" id="ARBA00022679"/>
    </source>
</evidence>
<evidence type="ECO:0008006" key="9">
    <source>
        <dbReference type="Google" id="ProtNLM"/>
    </source>
</evidence>
<dbReference type="InterPro" id="IPR050519">
    <property type="entry name" value="Glycosyltransf_28_UgtP"/>
</dbReference>
<dbReference type="InterPro" id="IPR007235">
    <property type="entry name" value="Glyco_trans_28_C"/>
</dbReference>
<keyword evidence="3" id="KW-0328">Glycosyltransferase</keyword>
<evidence type="ECO:0000259" key="6">
    <source>
        <dbReference type="Pfam" id="PF06925"/>
    </source>
</evidence>
<keyword evidence="4" id="KW-0808">Transferase</keyword>
<dbReference type="Gene3D" id="3.40.50.2000">
    <property type="entry name" value="Glycogen Phosphorylase B"/>
    <property type="match status" value="1"/>
</dbReference>
<dbReference type="AlphaFoldDB" id="A0A1C0ZVZ6"/>
<keyword evidence="8" id="KW-1185">Reference proteome</keyword>
<dbReference type="STRING" id="512399.A8709_31090"/>
<evidence type="ECO:0000256" key="1">
    <source>
        <dbReference type="ARBA" id="ARBA00004370"/>
    </source>
</evidence>
<dbReference type="Pfam" id="PF06925">
    <property type="entry name" value="MGDG_synth"/>
    <property type="match status" value="1"/>
</dbReference>
<dbReference type="InterPro" id="IPR009695">
    <property type="entry name" value="Diacylglyc_glucosyltr_N"/>
</dbReference>
<organism evidence="7 8">
    <name type="scientific">Paenibacillus pectinilyticus</name>
    <dbReference type="NCBI Taxonomy" id="512399"/>
    <lineage>
        <taxon>Bacteria</taxon>
        <taxon>Bacillati</taxon>
        <taxon>Bacillota</taxon>
        <taxon>Bacilli</taxon>
        <taxon>Bacillales</taxon>
        <taxon>Paenibacillaceae</taxon>
        <taxon>Paenibacillus</taxon>
    </lineage>
</organism>
<dbReference type="EMBL" id="LYPC01000027">
    <property type="protein sequence ID" value="OCT12281.1"/>
    <property type="molecule type" value="Genomic_DNA"/>
</dbReference>
<comment type="similarity">
    <text evidence="2">Belongs to the glycosyltransferase 28 family.</text>
</comment>
<dbReference type="Pfam" id="PF04101">
    <property type="entry name" value="Glyco_tran_28_C"/>
    <property type="match status" value="1"/>
</dbReference>
<evidence type="ECO:0000256" key="3">
    <source>
        <dbReference type="ARBA" id="ARBA00022676"/>
    </source>
</evidence>
<dbReference type="Proteomes" id="UP000093309">
    <property type="component" value="Unassembled WGS sequence"/>
</dbReference>
<feature type="domain" description="Glycosyl transferase family 28 C-terminal" evidence="5">
    <location>
        <begin position="220"/>
        <end position="314"/>
    </location>
</feature>
<protein>
    <recommendedName>
        <fullName evidence="9">Galactosyldiacylglycerol synthase</fullName>
    </recommendedName>
</protein>
<dbReference type="RefSeq" id="WP_065856426.1">
    <property type="nucleotide sequence ID" value="NZ_LYPC01000027.1"/>
</dbReference>
<dbReference type="GO" id="GO:0016758">
    <property type="term" value="F:hexosyltransferase activity"/>
    <property type="evidence" value="ECO:0007669"/>
    <property type="project" value="InterPro"/>
</dbReference>
<reference evidence="8" key="1">
    <citation type="submission" date="2016-05" db="EMBL/GenBank/DDBJ databases">
        <title>Paenibacillus oryzae. sp. nov., isolated from the rice root.</title>
        <authorList>
            <person name="Zhang J."/>
            <person name="Zhang X."/>
        </authorList>
    </citation>
    <scope>NUCLEOTIDE SEQUENCE [LARGE SCALE GENOMIC DNA]</scope>
    <source>
        <strain evidence="8">KCTC13222</strain>
    </source>
</reference>
<comment type="subcellular location">
    <subcellularLocation>
        <location evidence="1">Membrane</location>
    </subcellularLocation>
</comment>
<dbReference type="PANTHER" id="PTHR43025">
    <property type="entry name" value="MONOGALACTOSYLDIACYLGLYCEROL SYNTHASE"/>
    <property type="match status" value="1"/>
</dbReference>
<evidence type="ECO:0000313" key="7">
    <source>
        <dbReference type="EMBL" id="OCT12281.1"/>
    </source>
</evidence>
<dbReference type="OrthoDB" id="9815663at2"/>
<accession>A0A1C0ZVZ6</accession>
<name>A0A1C0ZVZ6_9BACL</name>
<sequence length="372" mass="42257">MNANPRVLILTASYGNGHLQASKALYQQFVRQGTTDVKIVNLMKEGHPFINLITTSLINTSAKSSRFGLDYYGWCYYLTREKKQTALFQRSMTYLGQKKLRELIGQEHPDVVVNTFPFGAAPEVCSSMGIPNFTVLTDYALHASWLHTNVDKYYVATEELKQQIVFKGVNKDRVEVSGIPIREEFAYESSMAQQQKKRLILIMAADSGVNSYMEEMLHSLAAFTQCRFVVICGHNEKLRVKLLEQFASNERYNILGFVNNVHEWMSQATCIITKAGGLTLTESMALQLPIFIYKPHAGQEKENALYLSSRGVASISNNMEEFLANMHHFIEHPSIYEDIRQRMEGLQRSQAAAHIVNDITLRWAKQPISLSI</sequence>
<dbReference type="SUPFAM" id="SSF53756">
    <property type="entry name" value="UDP-Glycosyltransferase/glycogen phosphorylase"/>
    <property type="match status" value="1"/>
</dbReference>
<dbReference type="GO" id="GO:0016020">
    <property type="term" value="C:membrane"/>
    <property type="evidence" value="ECO:0007669"/>
    <property type="project" value="UniProtKB-SubCell"/>
</dbReference>
<gene>
    <name evidence="7" type="ORF">A8709_31090</name>
</gene>
<proteinExistence type="inferred from homology"/>
<evidence type="ECO:0000256" key="2">
    <source>
        <dbReference type="ARBA" id="ARBA00006962"/>
    </source>
</evidence>
<evidence type="ECO:0000259" key="5">
    <source>
        <dbReference type="Pfam" id="PF04101"/>
    </source>
</evidence>
<dbReference type="GO" id="GO:0009247">
    <property type="term" value="P:glycolipid biosynthetic process"/>
    <property type="evidence" value="ECO:0007669"/>
    <property type="project" value="InterPro"/>
</dbReference>